<dbReference type="Proteomes" id="UP000054783">
    <property type="component" value="Unassembled WGS sequence"/>
</dbReference>
<protein>
    <submittedName>
        <fullName evidence="1">Uncharacterized protein</fullName>
    </submittedName>
</protein>
<proteinExistence type="predicted"/>
<sequence>MVLTTSPGTKSMYDCACSRLEKLLKQLTQCSLERRALNDGQGEAFDVHKLVHTKRMSSIDK</sequence>
<comment type="caution">
    <text evidence="1">The sequence shown here is derived from an EMBL/GenBank/DDBJ whole genome shotgun (WGS) entry which is preliminary data.</text>
</comment>
<evidence type="ECO:0000313" key="2">
    <source>
        <dbReference type="Proteomes" id="UP000054783"/>
    </source>
</evidence>
<reference evidence="1 2" key="1">
    <citation type="submission" date="2015-01" db="EMBL/GenBank/DDBJ databases">
        <title>Evolution of Trichinella species and genotypes.</title>
        <authorList>
            <person name="Korhonen P.K."/>
            <person name="Edoardo P."/>
            <person name="Giuseppe L.R."/>
            <person name="Gasser R.B."/>
        </authorList>
    </citation>
    <scope>NUCLEOTIDE SEQUENCE [LARGE SCALE GENOMIC DNA]</scope>
    <source>
        <strain evidence="1">ISS2496</strain>
    </source>
</reference>
<keyword evidence="2" id="KW-1185">Reference proteome</keyword>
<dbReference type="STRING" id="990121.A0A0V0XD17"/>
<dbReference type="EMBL" id="JYDQ01005200">
    <property type="protein sequence ID" value="KRX85931.1"/>
    <property type="molecule type" value="Genomic_DNA"/>
</dbReference>
<accession>A0A0V0XD17</accession>
<organism evidence="1 2">
    <name type="scientific">Trichinella patagoniensis</name>
    <dbReference type="NCBI Taxonomy" id="990121"/>
    <lineage>
        <taxon>Eukaryota</taxon>
        <taxon>Metazoa</taxon>
        <taxon>Ecdysozoa</taxon>
        <taxon>Nematoda</taxon>
        <taxon>Enoplea</taxon>
        <taxon>Dorylaimia</taxon>
        <taxon>Trichinellida</taxon>
        <taxon>Trichinellidae</taxon>
        <taxon>Trichinella</taxon>
    </lineage>
</organism>
<dbReference type="AlphaFoldDB" id="A0A0V0XD17"/>
<evidence type="ECO:0000313" key="1">
    <source>
        <dbReference type="EMBL" id="KRX85931.1"/>
    </source>
</evidence>
<gene>
    <name evidence="1" type="ORF">T12_7331</name>
</gene>
<name>A0A0V0XD17_9BILA</name>